<dbReference type="EMBL" id="UGPL01000006">
    <property type="protein sequence ID" value="STY64997.1"/>
    <property type="molecule type" value="Genomic_DNA"/>
</dbReference>
<feature type="chain" id="PRO_5044570306" description="Lipoprotein" evidence="1">
    <location>
        <begin position="24"/>
        <end position="103"/>
    </location>
</feature>
<evidence type="ECO:0000313" key="5">
    <source>
        <dbReference type="EMBL" id="TRB75579.1"/>
    </source>
</evidence>
<gene>
    <name evidence="5" type="ORF">FEA53_04075</name>
    <name evidence="4" type="ORF">FEB89_04080</name>
    <name evidence="2" type="ORF">NCTC10638_02800</name>
    <name evidence="3" type="ORF">NCTC9380_00249</name>
</gene>
<proteinExistence type="predicted"/>
<dbReference type="RefSeq" id="WP_006248130.1">
    <property type="nucleotide sequence ID" value="NZ_CP011098.1"/>
</dbReference>
<sequence>MKKLSLISIVALSACSIFGPSYSGETTASPLLKLDTERNINLYFQAIHKCTPDKIHTKIINIPSEGNAKELWTATGCNKTQSFIITYRNDGVGGTFINMTTTP</sequence>
<dbReference type="Proteomes" id="UP000254031">
    <property type="component" value="Unassembled WGS sequence"/>
</dbReference>
<dbReference type="Proteomes" id="UP000254802">
    <property type="component" value="Unassembled WGS sequence"/>
</dbReference>
<dbReference type="AlphaFoldDB" id="A0A249A0R4"/>
<protein>
    <recommendedName>
        <fullName evidence="10">Lipoprotein</fullName>
    </recommendedName>
</protein>
<evidence type="ECO:0000313" key="6">
    <source>
        <dbReference type="Proteomes" id="UP000254031"/>
    </source>
</evidence>
<organism evidence="5 8">
    <name type="scientific">Mannheimia haemolytica</name>
    <name type="common">Pasteurella haemolytica</name>
    <dbReference type="NCBI Taxonomy" id="75985"/>
    <lineage>
        <taxon>Bacteria</taxon>
        <taxon>Pseudomonadati</taxon>
        <taxon>Pseudomonadota</taxon>
        <taxon>Gammaproteobacteria</taxon>
        <taxon>Pasteurellales</taxon>
        <taxon>Pasteurellaceae</taxon>
        <taxon>Mannheimia</taxon>
    </lineage>
</organism>
<evidence type="ECO:0000313" key="8">
    <source>
        <dbReference type="Proteomes" id="UP000315164"/>
    </source>
</evidence>
<dbReference type="KEGG" id="mhaq:WC39_06540"/>
<evidence type="ECO:0000256" key="1">
    <source>
        <dbReference type="SAM" id="SignalP"/>
    </source>
</evidence>
<feature type="signal peptide" evidence="1">
    <location>
        <begin position="1"/>
        <end position="23"/>
    </location>
</feature>
<dbReference type="OrthoDB" id="6898272at2"/>
<evidence type="ECO:0000313" key="7">
    <source>
        <dbReference type="Proteomes" id="UP000254802"/>
    </source>
</evidence>
<evidence type="ECO:0000313" key="9">
    <source>
        <dbReference type="Proteomes" id="UP000318394"/>
    </source>
</evidence>
<name>A0A249A0R4_MANHA</name>
<dbReference type="EMBL" id="UGPN01000002">
    <property type="protein sequence ID" value="STY61582.1"/>
    <property type="molecule type" value="Genomic_DNA"/>
</dbReference>
<dbReference type="PROSITE" id="PS51257">
    <property type="entry name" value="PROKAR_LIPOPROTEIN"/>
    <property type="match status" value="1"/>
</dbReference>
<reference evidence="8 9" key="2">
    <citation type="journal article" date="2019" name="Vet. Microbiol.">
        <title>Genetic characterization of susceptible and multi-drug resistant Mannheimia haemolytica isolated from high-risk stocker calves prior to and after antimicrobial metaphylaxis.</title>
        <authorList>
            <person name="Snyder E.R."/>
            <person name="Alvarez-Narvaez S."/>
            <person name="Credille B.C."/>
        </authorList>
    </citation>
    <scope>NUCLEOTIDE SEQUENCE [LARGE SCALE GENOMIC DNA]</scope>
    <source>
        <strain evidence="5 8">UGA-R5-128-1</strain>
        <strain evidence="4 9">UGA-R7-163-1</strain>
    </source>
</reference>
<dbReference type="GeneID" id="67368960"/>
<accession>A0A249A0R4</accession>
<keyword evidence="9" id="KW-1185">Reference proteome</keyword>
<dbReference type="Proteomes" id="UP000318394">
    <property type="component" value="Unassembled WGS sequence"/>
</dbReference>
<dbReference type="KEGG" id="mhay:VK67_06545"/>
<evidence type="ECO:0008006" key="10">
    <source>
        <dbReference type="Google" id="ProtNLM"/>
    </source>
</evidence>
<dbReference type="EMBL" id="VAJI01000005">
    <property type="protein sequence ID" value="TRB38887.1"/>
    <property type="molecule type" value="Genomic_DNA"/>
</dbReference>
<reference evidence="6 7" key="1">
    <citation type="submission" date="2018-06" db="EMBL/GenBank/DDBJ databases">
        <authorList>
            <consortium name="Pathogen Informatics"/>
            <person name="Doyle S."/>
        </authorList>
    </citation>
    <scope>NUCLEOTIDE SEQUENCE [LARGE SCALE GENOMIC DNA]</scope>
    <source>
        <strain evidence="2 7">NCTC10638</strain>
        <strain evidence="3 6">NCTC9380</strain>
    </source>
</reference>
<keyword evidence="1" id="KW-0732">Signal</keyword>
<evidence type="ECO:0000313" key="4">
    <source>
        <dbReference type="EMBL" id="TRB38887.1"/>
    </source>
</evidence>
<dbReference type="STRING" id="75985.WC39_06540"/>
<evidence type="ECO:0000313" key="2">
    <source>
        <dbReference type="EMBL" id="STY61582.1"/>
    </source>
</evidence>
<evidence type="ECO:0000313" key="3">
    <source>
        <dbReference type="EMBL" id="STY64997.1"/>
    </source>
</evidence>
<dbReference type="EMBL" id="VAJB01000005">
    <property type="protein sequence ID" value="TRB75579.1"/>
    <property type="molecule type" value="Genomic_DNA"/>
</dbReference>
<dbReference type="Proteomes" id="UP000315164">
    <property type="component" value="Unassembled WGS sequence"/>
</dbReference>